<sequence>MRGRSYSYSPSPSPPRRYCQRKRSPRPRGRYRGRDTNFPTSLWFGTSTEIADHDYGIFSLLLVYVSLVDLLLALHELIGILHLYSFSRPQDLHSPFGQFGLLKDVYLPRDYYTGYVFFHWLKHDAKYHMDSQILLGRELTIVFAEENRKKLAEMRARERIRSRDRSYDYRRSPRTYSPSANYSPPRQRDRKCRDPSYSRSPYVLWKENNKLHQKCNKQNYNQNRS</sequence>
<dbReference type="SUPFAM" id="SSF54928">
    <property type="entry name" value="RNA-binding domain, RBD"/>
    <property type="match status" value="1"/>
</dbReference>
<keyword evidence="1" id="KW-0507">mRNA processing</keyword>
<feature type="region of interest" description="Disordered" evidence="4">
    <location>
        <begin position="163"/>
        <end position="197"/>
    </location>
</feature>
<dbReference type="InterPro" id="IPR035979">
    <property type="entry name" value="RBD_domain_sf"/>
</dbReference>
<dbReference type="GO" id="GO:0003676">
    <property type="term" value="F:nucleic acid binding"/>
    <property type="evidence" value="ECO:0007669"/>
    <property type="project" value="InterPro"/>
</dbReference>
<feature type="compositionally biased region" description="Low complexity" evidence="4">
    <location>
        <begin position="1"/>
        <end position="10"/>
    </location>
</feature>
<name>A0A445LQ57_GLYSO</name>
<evidence type="ECO:0000256" key="5">
    <source>
        <dbReference type="SAM" id="Phobius"/>
    </source>
</evidence>
<gene>
    <name evidence="6" type="ORF">D0Y65_004175</name>
</gene>
<evidence type="ECO:0000256" key="3">
    <source>
        <dbReference type="ARBA" id="ARBA00023187"/>
    </source>
</evidence>
<dbReference type="AlphaFoldDB" id="A0A445LQ57"/>
<reference evidence="6 7" key="1">
    <citation type="submission" date="2018-09" db="EMBL/GenBank/DDBJ databases">
        <title>A high-quality reference genome of wild soybean provides a powerful tool to mine soybean genomes.</title>
        <authorList>
            <person name="Xie M."/>
            <person name="Chung C.Y.L."/>
            <person name="Li M.-W."/>
            <person name="Wong F.-L."/>
            <person name="Chan T.-F."/>
            <person name="Lam H.-M."/>
        </authorList>
    </citation>
    <scope>NUCLEOTIDE SEQUENCE [LARGE SCALE GENOMIC DNA]</scope>
    <source>
        <strain evidence="7">cv. W05</strain>
        <tissue evidence="6">Hypocotyl of etiolated seedlings</tissue>
    </source>
</reference>
<evidence type="ECO:0000313" key="7">
    <source>
        <dbReference type="Proteomes" id="UP000289340"/>
    </source>
</evidence>
<organism evidence="6 7">
    <name type="scientific">Glycine soja</name>
    <name type="common">Wild soybean</name>
    <dbReference type="NCBI Taxonomy" id="3848"/>
    <lineage>
        <taxon>Eukaryota</taxon>
        <taxon>Viridiplantae</taxon>
        <taxon>Streptophyta</taxon>
        <taxon>Embryophyta</taxon>
        <taxon>Tracheophyta</taxon>
        <taxon>Spermatophyta</taxon>
        <taxon>Magnoliopsida</taxon>
        <taxon>eudicotyledons</taxon>
        <taxon>Gunneridae</taxon>
        <taxon>Pentapetalae</taxon>
        <taxon>rosids</taxon>
        <taxon>fabids</taxon>
        <taxon>Fabales</taxon>
        <taxon>Fabaceae</taxon>
        <taxon>Papilionoideae</taxon>
        <taxon>50 kb inversion clade</taxon>
        <taxon>NPAAA clade</taxon>
        <taxon>indigoferoid/millettioid clade</taxon>
        <taxon>Phaseoleae</taxon>
        <taxon>Glycine</taxon>
        <taxon>Glycine subgen. Soja</taxon>
    </lineage>
</organism>
<evidence type="ECO:0000256" key="4">
    <source>
        <dbReference type="SAM" id="MobiDB-lite"/>
    </source>
</evidence>
<feature type="region of interest" description="Disordered" evidence="4">
    <location>
        <begin position="1"/>
        <end position="33"/>
    </location>
</feature>
<dbReference type="InterPro" id="IPR050907">
    <property type="entry name" value="SRSF"/>
</dbReference>
<feature type="compositionally biased region" description="Basic residues" evidence="4">
    <location>
        <begin position="18"/>
        <end position="31"/>
    </location>
</feature>
<dbReference type="Proteomes" id="UP000289340">
    <property type="component" value="Chromosome 2"/>
</dbReference>
<keyword evidence="5" id="KW-1133">Transmembrane helix</keyword>
<evidence type="ECO:0000313" key="6">
    <source>
        <dbReference type="EMBL" id="RZC25371.1"/>
    </source>
</evidence>
<keyword evidence="5" id="KW-0472">Membrane</keyword>
<keyword evidence="2" id="KW-0747">Spliceosome</keyword>
<comment type="caution">
    <text evidence="6">The sequence shown here is derived from an EMBL/GenBank/DDBJ whole genome shotgun (WGS) entry which is preliminary data.</text>
</comment>
<dbReference type="GO" id="GO:0006397">
    <property type="term" value="P:mRNA processing"/>
    <property type="evidence" value="ECO:0007669"/>
    <property type="project" value="UniProtKB-KW"/>
</dbReference>
<protein>
    <submittedName>
        <fullName evidence="6">Serine/arginine-rich SC35-like splicing factor SCL30A</fullName>
    </submittedName>
</protein>
<dbReference type="EMBL" id="QZWG01000002">
    <property type="protein sequence ID" value="RZC25371.1"/>
    <property type="molecule type" value="Genomic_DNA"/>
</dbReference>
<evidence type="ECO:0000256" key="2">
    <source>
        <dbReference type="ARBA" id="ARBA00022728"/>
    </source>
</evidence>
<accession>A0A445LQ57</accession>
<proteinExistence type="predicted"/>
<dbReference type="GO" id="GO:0008380">
    <property type="term" value="P:RNA splicing"/>
    <property type="evidence" value="ECO:0007669"/>
    <property type="project" value="UniProtKB-KW"/>
</dbReference>
<keyword evidence="5" id="KW-0812">Transmembrane</keyword>
<keyword evidence="3" id="KW-0508">mRNA splicing</keyword>
<dbReference type="GO" id="GO:0005681">
    <property type="term" value="C:spliceosomal complex"/>
    <property type="evidence" value="ECO:0007669"/>
    <property type="project" value="UniProtKB-KW"/>
</dbReference>
<evidence type="ECO:0000256" key="1">
    <source>
        <dbReference type="ARBA" id="ARBA00022664"/>
    </source>
</evidence>
<feature type="transmembrane region" description="Helical" evidence="5">
    <location>
        <begin position="57"/>
        <end position="84"/>
    </location>
</feature>
<dbReference type="PANTHER" id="PTHR23147">
    <property type="entry name" value="SERINE/ARGININE RICH SPLICING FACTOR"/>
    <property type="match status" value="1"/>
</dbReference>
<keyword evidence="7" id="KW-1185">Reference proteome</keyword>